<dbReference type="InterPro" id="IPR027974">
    <property type="entry name" value="DUF4470"/>
</dbReference>
<dbReference type="AlphaFoldDB" id="A0A9P7G1T0"/>
<dbReference type="GO" id="GO:0005634">
    <property type="term" value="C:nucleus"/>
    <property type="evidence" value="ECO:0007669"/>
    <property type="project" value="TreeGrafter"/>
</dbReference>
<dbReference type="GO" id="GO:0008270">
    <property type="term" value="F:zinc ion binding"/>
    <property type="evidence" value="ECO:0007669"/>
    <property type="project" value="UniProtKB-KW"/>
</dbReference>
<dbReference type="GO" id="GO:0000981">
    <property type="term" value="F:DNA-binding transcription factor activity, RNA polymerase II-specific"/>
    <property type="evidence" value="ECO:0007669"/>
    <property type="project" value="TreeGrafter"/>
</dbReference>
<evidence type="ECO:0000256" key="2">
    <source>
        <dbReference type="ARBA" id="ARBA00022771"/>
    </source>
</evidence>
<evidence type="ECO:0000259" key="5">
    <source>
        <dbReference type="PROSITE" id="PS50865"/>
    </source>
</evidence>
<sequence length="1172" mass="130355">MAHSVFWPKKTFFYPIGNTSPISFTQGLAPETPAKILLLGCGDPRSILYTVHTELELDTAPRRPLDFTCCDVEPAILARNILLLTMILDEASPERVWNIFFHFYLDRESLQLLRRQCRKLVNLSRTLQSWKDGEYSSILCVCSTHTLSELRRLWIMYDETEDLPLEEKAALQTNFSSVMKSIQDRFDGRRVTTAARSAGPLWISVFVPGSDHFRRFWTTGVTFDDASHISEATLMNPVFACDASGRRFNVHYGTDPILAFHLSMTAKLPKDHVSPSDLVQMAQTQFYSWCASFRARVETPNVVIRLFAGDALIFCRALHFCAKSGSVESGLINSSWETTQVILDGGDYKPIRAPLSFNVIDTSNLSDHLGLLNILVATVPLLQPTPAAILNTNTLLTTEDTGGAPCGLAHRVCTDIPTLSLLLGLVPVSYVSGFTSHSNMHEVLCAMSPDAPRHESISWKMAPIVGSPGNAKVPQLLQVKPDELGKILCAIYLQMFSDESLAHLFGSLGQPRKKLGFSHYVRASFVALIAFVKERIRTDWNIAISHMLSLLQADTTLFTGRNYYQDLCCHLHLYRAYTVGALVDGNFGNVERGIFKNWTQIPPVVCVVLKVPRWKVKVLETISDDRIGTPIIHGEVEGRTFHNFFSSIQSYFGETIISRTDPNQLLAKEDEARWSGNSPLIVSFYVPSWILCIQPGSTTIRLSVRAGSAHCKSLYSLLGQNLHVFSADLMDETHVSIVRARPSNPQELSQISGDSAAKANFRRDSLAAPLQKSVSVLLDNTFTTRGLTARIDYLDEASRKALRDCQSSEIQFKQTSPFSMMLSLASFNTELVLPYPINGSKCKSRIARISSYVEVDVNLCGHGFQGLATNPFPLVMDGATPTAWNIHYLNLEQSPELDVTQMDWLREHLMLTPSDSEYTAIKTVPRMQQALLTRMKSIMIPMFTQMTDPIPARIFIMRTPPDLCPIVMFLNSVRLDLASHTVVADMCALALSGPILDVYGIQDIAHRIVANDTCVSLTLDDAAMAPWRQLLPALAERCRTWSHSATCSLIRNCGTLTEIDRYASPFCGCGQGRNLPQEFVEGEWKAMAPYATRIALSPFFARSYMETIGSVAREVVADALGLKNPDVCDVCRGPGTPGMMRCSVCARAKYCSKVCQKDDWKTHKAVCKKTTG</sequence>
<name>A0A9P7G1T0_9AGAR</name>
<reference evidence="6" key="1">
    <citation type="submission" date="2020-07" db="EMBL/GenBank/DDBJ databases">
        <authorList>
            <person name="Nieuwenhuis M."/>
            <person name="Van De Peppel L.J.J."/>
        </authorList>
    </citation>
    <scope>NUCLEOTIDE SEQUENCE</scope>
    <source>
        <strain evidence="6">AP01</strain>
        <tissue evidence="6">Mycelium</tissue>
    </source>
</reference>
<evidence type="ECO:0000256" key="1">
    <source>
        <dbReference type="ARBA" id="ARBA00022723"/>
    </source>
</evidence>
<dbReference type="Gene3D" id="6.10.140.2220">
    <property type="match status" value="1"/>
</dbReference>
<protein>
    <recommendedName>
        <fullName evidence="5">MYND-type domain-containing protein</fullName>
    </recommendedName>
</protein>
<dbReference type="PANTHER" id="PTHR10237:SF15">
    <property type="entry name" value="LD37257P"/>
    <property type="match status" value="1"/>
</dbReference>
<dbReference type="Pfam" id="PF14737">
    <property type="entry name" value="DUF4470"/>
    <property type="match status" value="1"/>
</dbReference>
<keyword evidence="2 4" id="KW-0863">Zinc-finger</keyword>
<dbReference type="Pfam" id="PF01753">
    <property type="entry name" value="zf-MYND"/>
    <property type="match status" value="1"/>
</dbReference>
<keyword evidence="7" id="KW-1185">Reference proteome</keyword>
<dbReference type="PANTHER" id="PTHR10237">
    <property type="entry name" value="DEFORMED EPIDERMAL AUTOREGULATORY FACTOR 1 HOMOLOG SUPPRESSIN"/>
    <property type="match status" value="1"/>
</dbReference>
<dbReference type="OrthoDB" id="432970at2759"/>
<proteinExistence type="predicted"/>
<dbReference type="InterPro" id="IPR002893">
    <property type="entry name" value="Znf_MYND"/>
</dbReference>
<keyword evidence="1" id="KW-0479">Metal-binding</keyword>
<dbReference type="PROSITE" id="PS50865">
    <property type="entry name" value="ZF_MYND_2"/>
    <property type="match status" value="1"/>
</dbReference>
<accession>A0A9P7G1T0</accession>
<organism evidence="6 7">
    <name type="scientific">Asterophora parasitica</name>
    <dbReference type="NCBI Taxonomy" id="117018"/>
    <lineage>
        <taxon>Eukaryota</taxon>
        <taxon>Fungi</taxon>
        <taxon>Dikarya</taxon>
        <taxon>Basidiomycota</taxon>
        <taxon>Agaricomycotina</taxon>
        <taxon>Agaricomycetes</taxon>
        <taxon>Agaricomycetidae</taxon>
        <taxon>Agaricales</taxon>
        <taxon>Tricholomatineae</taxon>
        <taxon>Lyophyllaceae</taxon>
        <taxon>Asterophora</taxon>
    </lineage>
</organism>
<dbReference type="Proteomes" id="UP000775547">
    <property type="component" value="Unassembled WGS sequence"/>
</dbReference>
<evidence type="ECO:0000313" key="6">
    <source>
        <dbReference type="EMBL" id="KAG5642527.1"/>
    </source>
</evidence>
<evidence type="ECO:0000256" key="4">
    <source>
        <dbReference type="PROSITE-ProRule" id="PRU00134"/>
    </source>
</evidence>
<evidence type="ECO:0000256" key="3">
    <source>
        <dbReference type="ARBA" id="ARBA00022833"/>
    </source>
</evidence>
<keyword evidence="3" id="KW-0862">Zinc</keyword>
<dbReference type="InterPro" id="IPR024119">
    <property type="entry name" value="TF_DEAF-1"/>
</dbReference>
<dbReference type="PROSITE" id="PS01360">
    <property type="entry name" value="ZF_MYND_1"/>
    <property type="match status" value="1"/>
</dbReference>
<dbReference type="EMBL" id="JABCKV010000178">
    <property type="protein sequence ID" value="KAG5642527.1"/>
    <property type="molecule type" value="Genomic_DNA"/>
</dbReference>
<feature type="domain" description="MYND-type" evidence="5">
    <location>
        <begin position="1128"/>
        <end position="1167"/>
    </location>
</feature>
<gene>
    <name evidence="6" type="ORF">DXG03_002600</name>
</gene>
<comment type="caution">
    <text evidence="6">The sequence shown here is derived from an EMBL/GenBank/DDBJ whole genome shotgun (WGS) entry which is preliminary data.</text>
</comment>
<evidence type="ECO:0000313" key="7">
    <source>
        <dbReference type="Proteomes" id="UP000775547"/>
    </source>
</evidence>
<dbReference type="SUPFAM" id="SSF144232">
    <property type="entry name" value="HIT/MYND zinc finger-like"/>
    <property type="match status" value="1"/>
</dbReference>
<reference evidence="6" key="2">
    <citation type="submission" date="2021-10" db="EMBL/GenBank/DDBJ databases">
        <title>Phylogenomics reveals ancestral predisposition of the termite-cultivated fungus Termitomyces towards a domesticated lifestyle.</title>
        <authorList>
            <person name="Auxier B."/>
            <person name="Grum-Grzhimaylo A."/>
            <person name="Cardenas M.E."/>
            <person name="Lodge J.D."/>
            <person name="Laessoe T."/>
            <person name="Pedersen O."/>
            <person name="Smith M.E."/>
            <person name="Kuyper T.W."/>
            <person name="Franco-Molano E.A."/>
            <person name="Baroni T.J."/>
            <person name="Aanen D.K."/>
        </authorList>
    </citation>
    <scope>NUCLEOTIDE SEQUENCE</scope>
    <source>
        <strain evidence="6">AP01</strain>
        <tissue evidence="6">Mycelium</tissue>
    </source>
</reference>